<dbReference type="InterPro" id="IPR013656">
    <property type="entry name" value="PAS_4"/>
</dbReference>
<dbReference type="PROSITE" id="PS50112">
    <property type="entry name" value="PAS"/>
    <property type="match status" value="2"/>
</dbReference>
<proteinExistence type="predicted"/>
<dbReference type="Pfam" id="PF08448">
    <property type="entry name" value="PAS_4"/>
    <property type="match status" value="1"/>
</dbReference>
<dbReference type="InterPro" id="IPR036457">
    <property type="entry name" value="PPM-type-like_dom_sf"/>
</dbReference>
<protein>
    <submittedName>
        <fullName evidence="3">PAS domain S-box-containing protein</fullName>
    </submittedName>
</protein>
<dbReference type="InterPro" id="IPR001932">
    <property type="entry name" value="PPM-type_phosphatase-like_dom"/>
</dbReference>
<dbReference type="PANTHER" id="PTHR43156:SF2">
    <property type="entry name" value="STAGE II SPORULATION PROTEIN E"/>
    <property type="match status" value="1"/>
</dbReference>
<dbReference type="InterPro" id="IPR003018">
    <property type="entry name" value="GAF"/>
</dbReference>
<evidence type="ECO:0000259" key="2">
    <source>
        <dbReference type="PROSITE" id="PS50112"/>
    </source>
</evidence>
<dbReference type="Gene3D" id="3.60.40.10">
    <property type="entry name" value="PPM-type phosphatase domain"/>
    <property type="match status" value="1"/>
</dbReference>
<dbReference type="Pfam" id="PF01590">
    <property type="entry name" value="GAF"/>
    <property type="match status" value="1"/>
</dbReference>
<dbReference type="SUPFAM" id="SSF55874">
    <property type="entry name" value="ATPase domain of HSP90 chaperone/DNA topoisomerase II/histidine kinase"/>
    <property type="match status" value="1"/>
</dbReference>
<dbReference type="SMART" id="SM00065">
    <property type="entry name" value="GAF"/>
    <property type="match status" value="1"/>
</dbReference>
<dbReference type="Gene3D" id="3.30.450.40">
    <property type="match status" value="1"/>
</dbReference>
<feature type="domain" description="PAS" evidence="2">
    <location>
        <begin position="15"/>
        <end position="63"/>
    </location>
</feature>
<dbReference type="Gene3D" id="3.30.450.20">
    <property type="entry name" value="PAS domain"/>
    <property type="match status" value="2"/>
</dbReference>
<dbReference type="InterPro" id="IPR052016">
    <property type="entry name" value="Bact_Sigma-Reg"/>
</dbReference>
<dbReference type="SUPFAM" id="SSF81606">
    <property type="entry name" value="PP2C-like"/>
    <property type="match status" value="1"/>
</dbReference>
<dbReference type="Proteomes" id="UP001206483">
    <property type="component" value="Unassembled WGS sequence"/>
</dbReference>
<dbReference type="Gene3D" id="3.30.565.10">
    <property type="entry name" value="Histidine kinase-like ATPase, C-terminal domain"/>
    <property type="match status" value="1"/>
</dbReference>
<evidence type="ECO:0000313" key="3">
    <source>
        <dbReference type="EMBL" id="MCP2309388.1"/>
    </source>
</evidence>
<keyword evidence="1" id="KW-0378">Hydrolase</keyword>
<evidence type="ECO:0000256" key="1">
    <source>
        <dbReference type="ARBA" id="ARBA00022801"/>
    </source>
</evidence>
<comment type="caution">
    <text evidence="3">The sequence shown here is derived from an EMBL/GenBank/DDBJ whole genome shotgun (WGS) entry which is preliminary data.</text>
</comment>
<evidence type="ECO:0000313" key="4">
    <source>
        <dbReference type="Proteomes" id="UP001206483"/>
    </source>
</evidence>
<feature type="domain" description="PAS" evidence="2">
    <location>
        <begin position="122"/>
        <end position="192"/>
    </location>
</feature>
<sequence>MPRPARSGAADGPPVDLLDTATAVVDGEGVVVAWSEAAERLLGHRAAEVLGRPAAALLARDEDGGPDLPDSSDTTGTVRVRHRDGRTLTLGLQVDALTDLSGERRWQLAAVDLARAPWWEVSRSVLERFLTRSPYGIAVLDTDLRYVWLNRALEEMAGVGMEQRLGRTMGEVLPKLSPNRLESVMRQVLETGVPVLDFEYRGHVPADPDREHTFSTSFLRLDDADGRVMGLCYMGVDITERRRTRERLTLLTDSGARIGTTLDFTVTADELVEVAVPRLADVAVLDLFDAVLRGEEPGYLTDPVASLVRMAHRSTRTGNPDLVGVVGRAPGYSISSPMARCLTEGVPLLETDLAGEEPAWLLEDPARRETVERWGVRSLIVLPVRARGVVLGLAVLLRLSTSEPFEPEDVSLAEELVSRAAVCLDNARRYTRERHAVLALQRSLLPQAVPAPSGLEVAHRYRPAHAAGVGGDWYDVIPLSGARVALVVGDVTGHGIESVAAMGRLRTAVHTLADLDLPPDELLAHLDDLVLRLVDEQPAGRTGGAGAAALGTTCLYVVYDPVARRCSVARAGALPPAVVAPDGAVTFPELPAGPPLGIGALPFEAGEFDLPDGALLALFTDGLLLGYSSDADRAMERLRHVLADAGPGPEGACDALFAALRPSSHSDDVALLVARAQGLAQGQVAEWNLPAAPSVVAESRSLTVGALAAWGLEHLAFTTELVVSELVTNAIRYGAEPITLRLVRHSVLICEVSDGSSTSPRLRHARTTDEGGRGLFLIAQLTHRWGTRYTGNGKTIWTEQLLTGENDESWPP</sequence>
<dbReference type="Pfam" id="PF13581">
    <property type="entry name" value="HATPase_c_2"/>
    <property type="match status" value="1"/>
</dbReference>
<organism evidence="3 4">
    <name type="scientific">Kitasatospora paracochleata</name>
    <dbReference type="NCBI Taxonomy" id="58354"/>
    <lineage>
        <taxon>Bacteria</taxon>
        <taxon>Bacillati</taxon>
        <taxon>Actinomycetota</taxon>
        <taxon>Actinomycetes</taxon>
        <taxon>Kitasatosporales</taxon>
        <taxon>Streptomycetaceae</taxon>
        <taxon>Kitasatospora</taxon>
    </lineage>
</organism>
<dbReference type="InterPro" id="IPR013767">
    <property type="entry name" value="PAS_fold"/>
</dbReference>
<accession>A0ABT1IWV3</accession>
<dbReference type="SMART" id="SM00091">
    <property type="entry name" value="PAS"/>
    <property type="match status" value="2"/>
</dbReference>
<dbReference type="EMBL" id="JAMZDX010000002">
    <property type="protein sequence ID" value="MCP2309388.1"/>
    <property type="molecule type" value="Genomic_DNA"/>
</dbReference>
<keyword evidence="4" id="KW-1185">Reference proteome</keyword>
<dbReference type="Pfam" id="PF00989">
    <property type="entry name" value="PAS"/>
    <property type="match status" value="1"/>
</dbReference>
<dbReference type="SMART" id="SM00331">
    <property type="entry name" value="PP2C_SIG"/>
    <property type="match status" value="1"/>
</dbReference>
<dbReference type="Pfam" id="PF07228">
    <property type="entry name" value="SpoIIE"/>
    <property type="match status" value="1"/>
</dbReference>
<reference evidence="3 4" key="1">
    <citation type="submission" date="2022-06" db="EMBL/GenBank/DDBJ databases">
        <title>Sequencing the genomes of 1000 actinobacteria strains.</title>
        <authorList>
            <person name="Klenk H.-P."/>
        </authorList>
    </citation>
    <scope>NUCLEOTIDE SEQUENCE [LARGE SCALE GENOMIC DNA]</scope>
    <source>
        <strain evidence="3 4">DSM 41656</strain>
    </source>
</reference>
<dbReference type="NCBIfam" id="TIGR00229">
    <property type="entry name" value="sensory_box"/>
    <property type="match status" value="2"/>
</dbReference>
<dbReference type="InterPro" id="IPR003594">
    <property type="entry name" value="HATPase_dom"/>
</dbReference>
<dbReference type="PANTHER" id="PTHR43156">
    <property type="entry name" value="STAGE II SPORULATION PROTEIN E-RELATED"/>
    <property type="match status" value="1"/>
</dbReference>
<dbReference type="InterPro" id="IPR029016">
    <property type="entry name" value="GAF-like_dom_sf"/>
</dbReference>
<dbReference type="SUPFAM" id="SSF55781">
    <property type="entry name" value="GAF domain-like"/>
    <property type="match status" value="1"/>
</dbReference>
<gene>
    <name evidence="3" type="ORF">FHR36_002512</name>
</gene>
<dbReference type="RefSeq" id="WP_253796437.1">
    <property type="nucleotide sequence ID" value="NZ_BAAAUB010000025.1"/>
</dbReference>
<dbReference type="SUPFAM" id="SSF55785">
    <property type="entry name" value="PYP-like sensor domain (PAS domain)"/>
    <property type="match status" value="2"/>
</dbReference>
<dbReference type="InterPro" id="IPR035965">
    <property type="entry name" value="PAS-like_dom_sf"/>
</dbReference>
<dbReference type="CDD" id="cd16936">
    <property type="entry name" value="HATPase_RsbW-like"/>
    <property type="match status" value="1"/>
</dbReference>
<dbReference type="InterPro" id="IPR000014">
    <property type="entry name" value="PAS"/>
</dbReference>
<name>A0ABT1IWV3_9ACTN</name>
<dbReference type="InterPro" id="IPR036890">
    <property type="entry name" value="HATPase_C_sf"/>
</dbReference>
<dbReference type="CDD" id="cd00130">
    <property type="entry name" value="PAS"/>
    <property type="match status" value="2"/>
</dbReference>